<reference evidence="1" key="1">
    <citation type="journal article" date="2023" name="Mol. Biol. Evol.">
        <title>Third-Generation Sequencing Reveals the Adaptive Role of the Epigenome in Three Deep-Sea Polychaetes.</title>
        <authorList>
            <person name="Perez M."/>
            <person name="Aroh O."/>
            <person name="Sun Y."/>
            <person name="Lan Y."/>
            <person name="Juniper S.K."/>
            <person name="Young C.R."/>
            <person name="Angers B."/>
            <person name="Qian P.Y."/>
        </authorList>
    </citation>
    <scope>NUCLEOTIDE SEQUENCE</scope>
    <source>
        <strain evidence="1">R07B-5</strain>
    </source>
</reference>
<dbReference type="AlphaFoldDB" id="A0AAD9N1T7"/>
<sequence>MMETNTPIYINNTQIEHVESYIYLGQRYSIRGKNQDKEFQRRITAGWAFAKHRHVFKGNMEQLKRQISTGVFSSIEHMAVSRRQ</sequence>
<protein>
    <submittedName>
        <fullName evidence="1">Uncharacterized protein</fullName>
    </submittedName>
</protein>
<organism evidence="1 2">
    <name type="scientific">Ridgeia piscesae</name>
    <name type="common">Tubeworm</name>
    <dbReference type="NCBI Taxonomy" id="27915"/>
    <lineage>
        <taxon>Eukaryota</taxon>
        <taxon>Metazoa</taxon>
        <taxon>Spiralia</taxon>
        <taxon>Lophotrochozoa</taxon>
        <taxon>Annelida</taxon>
        <taxon>Polychaeta</taxon>
        <taxon>Sedentaria</taxon>
        <taxon>Canalipalpata</taxon>
        <taxon>Sabellida</taxon>
        <taxon>Siboglinidae</taxon>
        <taxon>Ridgeia</taxon>
    </lineage>
</organism>
<evidence type="ECO:0000313" key="2">
    <source>
        <dbReference type="Proteomes" id="UP001209878"/>
    </source>
</evidence>
<proteinExistence type="predicted"/>
<accession>A0AAD9N1T7</accession>
<dbReference type="EMBL" id="JAODUO010002474">
    <property type="protein sequence ID" value="KAK2152318.1"/>
    <property type="molecule type" value="Genomic_DNA"/>
</dbReference>
<keyword evidence="2" id="KW-1185">Reference proteome</keyword>
<comment type="caution">
    <text evidence="1">The sequence shown here is derived from an EMBL/GenBank/DDBJ whole genome shotgun (WGS) entry which is preliminary data.</text>
</comment>
<name>A0AAD9N1T7_RIDPI</name>
<dbReference type="Proteomes" id="UP001209878">
    <property type="component" value="Unassembled WGS sequence"/>
</dbReference>
<gene>
    <name evidence="1" type="ORF">NP493_2486g00003</name>
</gene>
<evidence type="ECO:0000313" key="1">
    <source>
        <dbReference type="EMBL" id="KAK2152318.1"/>
    </source>
</evidence>